<name>A0A8T3VVQ4_METOL</name>
<reference evidence="1" key="1">
    <citation type="submission" date="2019-04" db="EMBL/GenBank/DDBJ databases">
        <title>Evolution of Biomass-Degrading Anaerobic Consortia Revealed by Metagenomics.</title>
        <authorList>
            <person name="Peng X."/>
        </authorList>
    </citation>
    <scope>NUCLEOTIDE SEQUENCE</scope>
    <source>
        <strain evidence="1">SIG14</strain>
    </source>
</reference>
<evidence type="ECO:0000313" key="1">
    <source>
        <dbReference type="EMBL" id="MBE6512518.1"/>
    </source>
</evidence>
<accession>A0A8T3VVQ4</accession>
<dbReference type="InterPro" id="IPR002800">
    <property type="entry name" value="Rv2949c-like"/>
</dbReference>
<dbReference type="Gene3D" id="3.40.1410.10">
    <property type="entry name" value="Chorismate lyase-like"/>
    <property type="match status" value="1"/>
</dbReference>
<sequence>MSKATDNDINVRLIEKINQVEEKYNQNFSNTQKILMTTDGSITAILDVLYGKIALKTLEQHFEEATEESAKLVNVDAGDEVNYREIVMHKDDYPLIYAVSYIPLKRLSKEMRDDLVRADIPIGRILKKYNAETRREINVIQIEKATDKLKELYNTEEDFLTRDYTIIMNGEILMWIKEFFPIDYFTEI</sequence>
<proteinExistence type="predicted"/>
<comment type="caution">
    <text evidence="1">The sequence shown here is derived from an EMBL/GenBank/DDBJ whole genome shotgun (WGS) entry which is preliminary data.</text>
</comment>
<dbReference type="EMBL" id="SUTG01000020">
    <property type="protein sequence ID" value="MBE6512518.1"/>
    <property type="molecule type" value="Genomic_DNA"/>
</dbReference>
<dbReference type="Pfam" id="PF01947">
    <property type="entry name" value="Rv2949c-like"/>
    <property type="match status" value="1"/>
</dbReference>
<dbReference type="Proteomes" id="UP000732619">
    <property type="component" value="Unassembled WGS sequence"/>
</dbReference>
<dbReference type="InterPro" id="IPR028978">
    <property type="entry name" value="Chorismate_lyase_/UTRA_dom_sf"/>
</dbReference>
<organism evidence="1 2">
    <name type="scientific">Methanobrevibacter olleyae</name>
    <dbReference type="NCBI Taxonomy" id="294671"/>
    <lineage>
        <taxon>Archaea</taxon>
        <taxon>Methanobacteriati</taxon>
        <taxon>Methanobacteriota</taxon>
        <taxon>Methanomada group</taxon>
        <taxon>Methanobacteria</taxon>
        <taxon>Methanobacteriales</taxon>
        <taxon>Methanobacteriaceae</taxon>
        <taxon>Methanobrevibacter</taxon>
    </lineage>
</organism>
<evidence type="ECO:0000313" key="2">
    <source>
        <dbReference type="Proteomes" id="UP000732619"/>
    </source>
</evidence>
<dbReference type="GO" id="GO:0016829">
    <property type="term" value="F:lyase activity"/>
    <property type="evidence" value="ECO:0007669"/>
    <property type="project" value="UniProtKB-KW"/>
</dbReference>
<gene>
    <name evidence="1" type="ORF">E7Z75_05195</name>
</gene>
<keyword evidence="1" id="KW-0456">Lyase</keyword>
<dbReference type="SUPFAM" id="SSF64288">
    <property type="entry name" value="Chorismate lyase-like"/>
    <property type="match status" value="1"/>
</dbReference>
<protein>
    <submittedName>
        <fullName evidence="1">Chorismate lyase</fullName>
    </submittedName>
</protein>
<dbReference type="AlphaFoldDB" id="A0A8T3VVQ4"/>